<evidence type="ECO:0000313" key="2">
    <source>
        <dbReference type="EMBL" id="MBB3186169.1"/>
    </source>
</evidence>
<feature type="transmembrane region" description="Helical" evidence="1">
    <location>
        <begin position="50"/>
        <end position="67"/>
    </location>
</feature>
<evidence type="ECO:0000313" key="3">
    <source>
        <dbReference type="Proteomes" id="UP000544222"/>
    </source>
</evidence>
<dbReference type="AlphaFoldDB" id="A0A7W5H112"/>
<dbReference type="RefSeq" id="WP_221202115.1">
    <property type="nucleotide sequence ID" value="NZ_JACHYB010000001.1"/>
</dbReference>
<comment type="caution">
    <text evidence="2">The sequence shown here is derived from an EMBL/GenBank/DDBJ whole genome shotgun (WGS) entry which is preliminary data.</text>
</comment>
<accession>A0A7W5H112</accession>
<keyword evidence="3" id="KW-1185">Reference proteome</keyword>
<feature type="transmembrane region" description="Helical" evidence="1">
    <location>
        <begin position="158"/>
        <end position="177"/>
    </location>
</feature>
<organism evidence="2 3">
    <name type="scientific">Microbacter margulisiae</name>
    <dbReference type="NCBI Taxonomy" id="1350067"/>
    <lineage>
        <taxon>Bacteria</taxon>
        <taxon>Pseudomonadati</taxon>
        <taxon>Bacteroidota</taxon>
        <taxon>Bacteroidia</taxon>
        <taxon>Bacteroidales</taxon>
        <taxon>Porphyromonadaceae</taxon>
        <taxon>Microbacter</taxon>
    </lineage>
</organism>
<feature type="transmembrane region" description="Helical" evidence="1">
    <location>
        <begin position="197"/>
        <end position="220"/>
    </location>
</feature>
<dbReference type="Proteomes" id="UP000544222">
    <property type="component" value="Unassembled WGS sequence"/>
</dbReference>
<feature type="transmembrane region" description="Helical" evidence="1">
    <location>
        <begin position="87"/>
        <end position="111"/>
    </location>
</feature>
<evidence type="ECO:0000256" key="1">
    <source>
        <dbReference type="SAM" id="Phobius"/>
    </source>
</evidence>
<keyword evidence="1" id="KW-0472">Membrane</keyword>
<sequence>MKQFFNMSRYSRLVYTETYTFRKHYLFFAAAVVLIALLNQRVSSDSFDSVPAVIMLIAPFIFYNNLYHSIRGVNYTMLPASNFEKWLACWTQCVVILPLFLGILWIILRIITNLIHPGEVTEFINIKDSLSTYWDTIAGQSLSILAVMMFKRHKWQKLIGILFIIALVSAILGISWLKAIDHMNEDVALQSWSAAPWVVRYFEVISGLIFPFGLWLVSFFKLEEQEL</sequence>
<protein>
    <submittedName>
        <fullName evidence="2">Na+/pantothenate symporter</fullName>
    </submittedName>
</protein>
<dbReference type="EMBL" id="JACHYB010000001">
    <property type="protein sequence ID" value="MBB3186169.1"/>
    <property type="molecule type" value="Genomic_DNA"/>
</dbReference>
<keyword evidence="1" id="KW-1133">Transmembrane helix</keyword>
<feature type="transmembrane region" description="Helical" evidence="1">
    <location>
        <begin position="21"/>
        <end position="38"/>
    </location>
</feature>
<reference evidence="2 3" key="1">
    <citation type="submission" date="2020-08" db="EMBL/GenBank/DDBJ databases">
        <title>Genomic Encyclopedia of Type Strains, Phase IV (KMG-IV): sequencing the most valuable type-strain genomes for metagenomic binning, comparative biology and taxonomic classification.</title>
        <authorList>
            <person name="Goeker M."/>
        </authorList>
    </citation>
    <scope>NUCLEOTIDE SEQUENCE [LARGE SCALE GENOMIC DNA]</scope>
    <source>
        <strain evidence="2 3">DSM 27471</strain>
    </source>
</reference>
<gene>
    <name evidence="2" type="ORF">FHX64_000332</name>
</gene>
<keyword evidence="1" id="KW-0812">Transmembrane</keyword>
<proteinExistence type="predicted"/>
<name>A0A7W5H112_9PORP</name>